<dbReference type="InterPro" id="IPR003410">
    <property type="entry name" value="HYR_dom"/>
</dbReference>
<dbReference type="Proteomes" id="UP000199116">
    <property type="component" value="Unassembled WGS sequence"/>
</dbReference>
<name>A0A1I2L5T4_9FLAO</name>
<dbReference type="Gene3D" id="2.120.10.30">
    <property type="entry name" value="TolB, C-terminal domain"/>
    <property type="match status" value="1"/>
</dbReference>
<keyword evidence="1" id="KW-0732">Signal</keyword>
<protein>
    <submittedName>
        <fullName evidence="4">Por secretion system C-terminal sorting domain-containing protein</fullName>
    </submittedName>
</protein>
<evidence type="ECO:0000313" key="4">
    <source>
        <dbReference type="EMBL" id="SFF72476.1"/>
    </source>
</evidence>
<proteinExistence type="predicted"/>
<dbReference type="Gene3D" id="2.40.10.500">
    <property type="match status" value="1"/>
</dbReference>
<dbReference type="NCBIfam" id="TIGR04183">
    <property type="entry name" value="Por_Secre_tail"/>
    <property type="match status" value="1"/>
</dbReference>
<dbReference type="RefSeq" id="WP_093303680.1">
    <property type="nucleotide sequence ID" value="NZ_FOOH01000006.1"/>
</dbReference>
<dbReference type="Pfam" id="PF18962">
    <property type="entry name" value="Por_Secre_tail"/>
    <property type="match status" value="1"/>
</dbReference>
<feature type="domain" description="HYR" evidence="3">
    <location>
        <begin position="739"/>
        <end position="824"/>
    </location>
</feature>
<dbReference type="SUPFAM" id="SSF101898">
    <property type="entry name" value="NHL repeat"/>
    <property type="match status" value="1"/>
</dbReference>
<dbReference type="PANTHER" id="PTHR24273">
    <property type="entry name" value="FI04643P-RELATED"/>
    <property type="match status" value="1"/>
</dbReference>
<feature type="domain" description="HYR" evidence="3">
    <location>
        <begin position="486"/>
        <end position="571"/>
    </location>
</feature>
<keyword evidence="2" id="KW-0677">Repeat</keyword>
<dbReference type="InterPro" id="IPR011042">
    <property type="entry name" value="6-blade_b-propeller_TolB-like"/>
</dbReference>
<dbReference type="PANTHER" id="PTHR24273:SF32">
    <property type="entry name" value="HYALIN"/>
    <property type="match status" value="1"/>
</dbReference>
<evidence type="ECO:0000256" key="2">
    <source>
        <dbReference type="ARBA" id="ARBA00022737"/>
    </source>
</evidence>
<accession>A0A1I2L5T4</accession>
<evidence type="ECO:0000259" key="3">
    <source>
        <dbReference type="PROSITE" id="PS50825"/>
    </source>
</evidence>
<dbReference type="PROSITE" id="PS50825">
    <property type="entry name" value="HYR"/>
    <property type="match status" value="5"/>
</dbReference>
<feature type="domain" description="HYR" evidence="3">
    <location>
        <begin position="1063"/>
        <end position="1144"/>
    </location>
</feature>
<sequence>MKQSYFTSPGFTFRLQPFGTPTALFLLFFLLNISFGFGQQPNYTHNLPEARNLDYFTLTAGDVFNPQAKIDRLIISVDVNSEGERFVLTFGNGIKKVGENDGLIDFITNQNDRLSNPLDFAINSEGKFYVATNESNRRFIRVYSAEGVYLPNEELGNGEYDTSGADRFKGPVGLTFDNEDNLYVADHYIGDADPPPSRPSSIKIYRKDNTGNYKNNLINEFDNVQGTVLNSPYRLAVNSDGHLYMAELGQNNNASVKILEFDNNFNPTQIGVISGNQIAAPGSIIIDKFDNIFIADFGPDINLARVLEATDDIDEFYEVFELIKQGIEDNIFNINIYNPDNSFHSKISSQIDFPVDLAISNCGTLYVNNAIFEGRIITLFGQRVPDISIDFDLEVYQRSPGYDTEDPVTISCPEDQEENLNNGSFNLLDYRDLAEFTDNCDNNLEIVQDPPEGFTITETTEVSIFAIDESGNESEPCIFEVIINEEPDTPPEFVNCPQEIIEIDADSGECGAILDFETPEAVDDNGNPTVTQISGPENGDFINVENGTVELVFQADDGVNDPVNCTVQIKIIDSENPVILDCSPENIEFTIQEGETYPLPDYTDQVTVEDNCDTGLEPVQDPPPGTPIDADEVVTLTATDEAGNVSNVCSFTVKINVEETYEFQCIEEYTVRLGEGAQNSGVEEIATSEFIISETSNLDFELTNQQFTCDDIGTNPLTIRATNRETGESYSCEVDVTVIDVGAPLIICPAETITTNLPEEGYKVPNFFENRISDNCDNIEDLDLVQDIPEGTILDSAGTYTINLTATDSYDNEETCRITLILEEDDPNAPEIECVTHELFLDQNGQATLDPEDIFSGERGNLELSVDIENFDCSNLGQNTVILTATDPDTGLSDTCVTEVMISDDILPVANCVAPGREFRLQNGSVTISPSAIDLNSEDNCELTRTLSEDTFTIPGTKNIILYVEDVAGNTDQCPTTIEILPEDTNRVYRCIEEEDIPDIRLDEDCELNIPDYARLIETENFNAAITQTYEALTEDTYLITVEIRDDDTDEFVGDCEFSVNIVDLIPPGISCPNDQIENFDPDTGFEVPNYENMAGISDNCGEVSFRQEPAAGEIIYNNTTVNLFVEDEGGLEASCSFELELTEADVLNISCLIDKNVNPDDNCSFWLPDYTSNADVNFPGADITQTPPVGTILTESTQIKLTASLNGETDECYFMVNLIDDQDPVANCVSGYVVNLDNNGTASITPEDLDNNSTDNCGIVSMALSQVDFTTADIGDVPITLTVRDDAGNIDYCETTVEVRDEASGEFECRENIEVFLDENGEANLNIQELYTGDASGLNLEASRLNFTCEDLGVAFIQLDYSGDETGSCTINVDVQDELPPEINTNLVELTLDNEGFAYLEESDILAEDNCSEELIYRFSKSVFTCKDVGMNSVNVEVEDINGNRSDKNIQVRISGEGCDLPEPGENEYLFIYPNPNNGIFTIVTPEGMFVEQVRVFDSRGRYIMQQDYSANARFYRMTIQGVEESVYTLQIFTNEGVIVKRAIIKR</sequence>
<dbReference type="EMBL" id="FOOH01000006">
    <property type="protein sequence ID" value="SFF72476.1"/>
    <property type="molecule type" value="Genomic_DNA"/>
</dbReference>
<feature type="domain" description="HYR" evidence="3">
    <location>
        <begin position="402"/>
        <end position="485"/>
    </location>
</feature>
<organism evidence="4 5">
    <name type="scientific">Salegentibacter agarivorans</name>
    <dbReference type="NCBI Taxonomy" id="345907"/>
    <lineage>
        <taxon>Bacteria</taxon>
        <taxon>Pseudomonadati</taxon>
        <taxon>Bacteroidota</taxon>
        <taxon>Flavobacteriia</taxon>
        <taxon>Flavobacteriales</taxon>
        <taxon>Flavobacteriaceae</taxon>
        <taxon>Salegentibacter</taxon>
    </lineage>
</organism>
<evidence type="ECO:0000313" key="5">
    <source>
        <dbReference type="Proteomes" id="UP000199116"/>
    </source>
</evidence>
<gene>
    <name evidence="4" type="ORF">SAMN04488033_106129</name>
</gene>
<reference evidence="5" key="1">
    <citation type="submission" date="2016-10" db="EMBL/GenBank/DDBJ databases">
        <authorList>
            <person name="Varghese N."/>
            <person name="Submissions S."/>
        </authorList>
    </citation>
    <scope>NUCLEOTIDE SEQUENCE [LARGE SCALE GENOMIC DNA]</scope>
    <source>
        <strain evidence="5">DSM 23515</strain>
    </source>
</reference>
<feature type="domain" description="HYR" evidence="3">
    <location>
        <begin position="572"/>
        <end position="657"/>
    </location>
</feature>
<evidence type="ECO:0000256" key="1">
    <source>
        <dbReference type="ARBA" id="ARBA00022729"/>
    </source>
</evidence>
<keyword evidence="5" id="KW-1185">Reference proteome</keyword>
<dbReference type="InterPro" id="IPR026444">
    <property type="entry name" value="Secre_tail"/>
</dbReference>